<sequence>MTHRLLIELESRNEKNAVWEKATVLRTSIFCRFSEDEFETMLTSIGFTEIESTYDETRDYYDHNTYTGYSGDYKRLLEQLNPELSALLPPPPKDDAFADATITIKIYW</sequence>
<gene>
    <name evidence="1" type="ORF">JS530_01935</name>
</gene>
<keyword evidence="2" id="KW-1185">Reference proteome</keyword>
<comment type="caution">
    <text evidence="1">The sequence shown here is derived from an EMBL/GenBank/DDBJ whole genome shotgun (WGS) entry which is preliminary data.</text>
</comment>
<organism evidence="1 2">
    <name type="scientific">Bifidobacterium colobi</name>
    <dbReference type="NCBI Taxonomy" id="2809026"/>
    <lineage>
        <taxon>Bacteria</taxon>
        <taxon>Bacillati</taxon>
        <taxon>Actinomycetota</taxon>
        <taxon>Actinomycetes</taxon>
        <taxon>Bifidobacteriales</taxon>
        <taxon>Bifidobacteriaceae</taxon>
        <taxon>Bifidobacterium</taxon>
    </lineage>
</organism>
<protein>
    <submittedName>
        <fullName evidence="1">Uncharacterized protein</fullName>
    </submittedName>
</protein>
<evidence type="ECO:0000313" key="1">
    <source>
        <dbReference type="EMBL" id="MBT1174281.1"/>
    </source>
</evidence>
<dbReference type="EMBL" id="JAFEJU010000001">
    <property type="protein sequence ID" value="MBT1174281.1"/>
    <property type="molecule type" value="Genomic_DNA"/>
</dbReference>
<dbReference type="RefSeq" id="WP_214375520.1">
    <property type="nucleotide sequence ID" value="NZ_JAFEJU010000001.1"/>
</dbReference>
<reference evidence="1 2" key="1">
    <citation type="journal article" date="2021" name="Environ. Microbiol.">
        <title>Genetic insights into the dark matter of the mammalian gut microbiota through targeted genome reconstruction.</title>
        <authorList>
            <person name="Lugli G.A."/>
            <person name="Alessandri G."/>
            <person name="Milani C."/>
            <person name="Viappiani A."/>
            <person name="Fontana F."/>
            <person name="Tarracchini C."/>
            <person name="Mancabelli L."/>
            <person name="Argentini C."/>
            <person name="Ruiz L."/>
            <person name="Margolles A."/>
            <person name="van Sinderen D."/>
            <person name="Turroni F."/>
            <person name="Ventura M."/>
        </authorList>
    </citation>
    <scope>NUCLEOTIDE SEQUENCE [LARGE SCALE GENOMIC DNA]</scope>
    <source>
        <strain evidence="1 2">LC6</strain>
    </source>
</reference>
<accession>A0ABS5UU31</accession>
<dbReference type="Proteomes" id="UP000711736">
    <property type="component" value="Unassembled WGS sequence"/>
</dbReference>
<name>A0ABS5UU31_9BIFI</name>
<proteinExistence type="predicted"/>
<evidence type="ECO:0000313" key="2">
    <source>
        <dbReference type="Proteomes" id="UP000711736"/>
    </source>
</evidence>